<dbReference type="InterPro" id="IPR037219">
    <property type="entry name" value="Peptidase_M41-like"/>
</dbReference>
<gene>
    <name evidence="1" type="ORF">AXX12_18495</name>
</gene>
<accession>A0A154BSB7</accession>
<proteinExistence type="predicted"/>
<dbReference type="Proteomes" id="UP000076268">
    <property type="component" value="Unassembled WGS sequence"/>
</dbReference>
<dbReference type="RefSeq" id="WP_066240463.1">
    <property type="nucleotide sequence ID" value="NZ_LSGP01000016.1"/>
</dbReference>
<name>A0A154BSB7_ANASB</name>
<sequence>MDEFAVTETDKFKATHEIGHVLIAERFGISWDYVTINSEDPKKGGHVFHSEDFIATEENLFDFVMMKIAGEAILLAEGYSKIAALSSSTSSTEYDDRKDARKTILGVNNFFDVNRIISDALEESTSYFKQPEIKIMISLLVDELVSRRTITRQEFQDLLKRF</sequence>
<dbReference type="GO" id="GO:0004176">
    <property type="term" value="F:ATP-dependent peptidase activity"/>
    <property type="evidence" value="ECO:0007669"/>
    <property type="project" value="InterPro"/>
</dbReference>
<evidence type="ECO:0000313" key="2">
    <source>
        <dbReference type="Proteomes" id="UP000076268"/>
    </source>
</evidence>
<dbReference type="SUPFAM" id="SSF140990">
    <property type="entry name" value="FtsH protease domain-like"/>
    <property type="match status" value="1"/>
</dbReference>
<organism evidence="1 2">
    <name type="scientific">Anaerosporomusa subterranea</name>
    <dbReference type="NCBI Taxonomy" id="1794912"/>
    <lineage>
        <taxon>Bacteria</taxon>
        <taxon>Bacillati</taxon>
        <taxon>Bacillota</taxon>
        <taxon>Negativicutes</taxon>
        <taxon>Acetonemataceae</taxon>
        <taxon>Anaerosporomusa</taxon>
    </lineage>
</organism>
<dbReference type="GO" id="GO:0005524">
    <property type="term" value="F:ATP binding"/>
    <property type="evidence" value="ECO:0007669"/>
    <property type="project" value="InterPro"/>
</dbReference>
<dbReference type="GO" id="GO:0004222">
    <property type="term" value="F:metalloendopeptidase activity"/>
    <property type="evidence" value="ECO:0007669"/>
    <property type="project" value="InterPro"/>
</dbReference>
<evidence type="ECO:0000313" key="1">
    <source>
        <dbReference type="EMBL" id="KYZ76893.1"/>
    </source>
</evidence>
<evidence type="ECO:0008006" key="3">
    <source>
        <dbReference type="Google" id="ProtNLM"/>
    </source>
</evidence>
<dbReference type="AlphaFoldDB" id="A0A154BSB7"/>
<dbReference type="GO" id="GO:0006508">
    <property type="term" value="P:proteolysis"/>
    <property type="evidence" value="ECO:0007669"/>
    <property type="project" value="InterPro"/>
</dbReference>
<keyword evidence="2" id="KW-1185">Reference proteome</keyword>
<reference evidence="1 2" key="1">
    <citation type="submission" date="2016-02" db="EMBL/GenBank/DDBJ databases">
        <title>Anaerosporomusa subterraneum gen. nov., sp. nov., a spore-forming obligate anaerobe isolated from saprolite.</title>
        <authorList>
            <person name="Choi J.K."/>
            <person name="Shah M."/>
            <person name="Yee N."/>
        </authorList>
    </citation>
    <scope>NUCLEOTIDE SEQUENCE [LARGE SCALE GENOMIC DNA]</scope>
    <source>
        <strain evidence="1 2">RU4</strain>
    </source>
</reference>
<protein>
    <recommendedName>
        <fullName evidence="3">Peptidase M41 domain-containing protein</fullName>
    </recommendedName>
</protein>
<comment type="caution">
    <text evidence="1">The sequence shown here is derived from an EMBL/GenBank/DDBJ whole genome shotgun (WGS) entry which is preliminary data.</text>
</comment>
<dbReference type="EMBL" id="LSGP01000016">
    <property type="protein sequence ID" value="KYZ76893.1"/>
    <property type="molecule type" value="Genomic_DNA"/>
</dbReference>
<dbReference type="Gene3D" id="1.20.58.760">
    <property type="entry name" value="Peptidase M41"/>
    <property type="match status" value="1"/>
</dbReference>